<keyword evidence="6 8" id="KW-0704">Schiff base</keyword>
<keyword evidence="8" id="KW-0963">Cytoplasm</keyword>
<evidence type="ECO:0000259" key="9">
    <source>
        <dbReference type="Pfam" id="PF05690"/>
    </source>
</evidence>
<dbReference type="InterPro" id="IPR013785">
    <property type="entry name" value="Aldolase_TIM"/>
</dbReference>
<keyword evidence="11" id="KW-1185">Reference proteome</keyword>
<comment type="catalytic activity">
    <reaction evidence="7 8">
        <text>[ThiS sulfur-carrier protein]-C-terminal-Gly-aminoethanethioate + 2-iminoacetate + 1-deoxy-D-xylulose 5-phosphate = [ThiS sulfur-carrier protein]-C-terminal Gly-Gly + 2-[(2R,5Z)-2-carboxy-4-methylthiazol-5(2H)-ylidene]ethyl phosphate + 2 H2O + H(+)</text>
        <dbReference type="Rhea" id="RHEA:26297"/>
        <dbReference type="Rhea" id="RHEA-COMP:12909"/>
        <dbReference type="Rhea" id="RHEA-COMP:19908"/>
        <dbReference type="ChEBI" id="CHEBI:15377"/>
        <dbReference type="ChEBI" id="CHEBI:15378"/>
        <dbReference type="ChEBI" id="CHEBI:57792"/>
        <dbReference type="ChEBI" id="CHEBI:62899"/>
        <dbReference type="ChEBI" id="CHEBI:77846"/>
        <dbReference type="ChEBI" id="CHEBI:90778"/>
        <dbReference type="ChEBI" id="CHEBI:232372"/>
        <dbReference type="EC" id="2.8.1.10"/>
    </reaction>
</comment>
<feature type="binding site" evidence="8">
    <location>
        <begin position="205"/>
        <end position="206"/>
    </location>
    <ligand>
        <name>1-deoxy-D-xylulose 5-phosphate</name>
        <dbReference type="ChEBI" id="CHEBI:57792"/>
    </ligand>
</feature>
<dbReference type="EMBL" id="CYZR01000001">
    <property type="protein sequence ID" value="CUN41204.1"/>
    <property type="molecule type" value="Genomic_DNA"/>
</dbReference>
<comment type="subunit">
    <text evidence="8">Homotetramer. Forms heterodimers with either ThiH or ThiS.</text>
</comment>
<dbReference type="InterPro" id="IPR033983">
    <property type="entry name" value="Thiazole_synthase_ThiG"/>
</dbReference>
<comment type="similarity">
    <text evidence="8">Belongs to the ThiG family.</text>
</comment>
<comment type="subcellular location">
    <subcellularLocation>
        <location evidence="8">Cytoplasm</location>
    </subcellularLocation>
</comment>
<dbReference type="SUPFAM" id="SSF110399">
    <property type="entry name" value="ThiG-like"/>
    <property type="match status" value="1"/>
</dbReference>
<dbReference type="PANTHER" id="PTHR34266:SF2">
    <property type="entry name" value="THIAZOLE SYNTHASE"/>
    <property type="match status" value="1"/>
</dbReference>
<evidence type="ECO:0000256" key="1">
    <source>
        <dbReference type="ARBA" id="ARBA00002834"/>
    </source>
</evidence>
<feature type="domain" description="Thiazole synthase ThiG" evidence="9">
    <location>
        <begin position="6"/>
        <end position="248"/>
    </location>
</feature>
<feature type="binding site" evidence="8">
    <location>
        <begin position="183"/>
        <end position="184"/>
    </location>
    <ligand>
        <name>1-deoxy-D-xylulose 5-phosphate</name>
        <dbReference type="ChEBI" id="CHEBI:57792"/>
    </ligand>
</feature>
<gene>
    <name evidence="8 10" type="primary">thiG</name>
    <name evidence="10" type="ORF">ERS852473_00042</name>
</gene>
<accession>A0ABP2AP67</accession>
<keyword evidence="5 8" id="KW-0784">Thiamine biosynthesis</keyword>
<evidence type="ECO:0000256" key="2">
    <source>
        <dbReference type="ARBA" id="ARBA00004948"/>
    </source>
</evidence>
<dbReference type="GO" id="GO:1990107">
    <property type="term" value="F:thiazole synthase activity"/>
    <property type="evidence" value="ECO:0007669"/>
    <property type="project" value="UniProtKB-EC"/>
</dbReference>
<evidence type="ECO:0000256" key="8">
    <source>
        <dbReference type="HAMAP-Rule" id="MF_00443"/>
    </source>
</evidence>
<evidence type="ECO:0000256" key="5">
    <source>
        <dbReference type="ARBA" id="ARBA00022977"/>
    </source>
</evidence>
<dbReference type="InterPro" id="IPR008867">
    <property type="entry name" value="ThiG"/>
</dbReference>
<dbReference type="Gene3D" id="3.20.20.70">
    <property type="entry name" value="Aldolase class I"/>
    <property type="match status" value="1"/>
</dbReference>
<proteinExistence type="inferred from homology"/>
<dbReference type="Pfam" id="PF05690">
    <property type="entry name" value="ThiG"/>
    <property type="match status" value="1"/>
</dbReference>
<sequence length="254" mass="27278">MDDLIIGGIKLSSRLFVGTGKYSSNELIPEVLKESGSKVITLAVRRIDFDNKEENPLEYIPKDTILLPNTSGARNASEAIRLARLARAMGCGNWIKIEVISDNKYLMPNNLETLKATEVLANEGFVVLPYMSPDIYFGRAMKEAGAAAIMPLASPIGSNKGLKTKELIRMMIEEIDAPIVVDAGIGRPSHAMEAMELGASACLVNTAIASSKDPKVMARAFKLAVEGGRLGYLAKFGEISSSANASSPLTGFLR</sequence>
<dbReference type="Proteomes" id="UP000095488">
    <property type="component" value="Unassembled WGS sequence"/>
</dbReference>
<organism evidence="10 11">
    <name type="scientific">Sarcina ventriculi</name>
    <name type="common">Clostridium ventriculi</name>
    <dbReference type="NCBI Taxonomy" id="1267"/>
    <lineage>
        <taxon>Bacteria</taxon>
        <taxon>Bacillati</taxon>
        <taxon>Bacillota</taxon>
        <taxon>Clostridia</taxon>
        <taxon>Eubacteriales</taxon>
        <taxon>Clostridiaceae</taxon>
        <taxon>Sarcina</taxon>
    </lineage>
</organism>
<dbReference type="PANTHER" id="PTHR34266">
    <property type="entry name" value="THIAZOLE SYNTHASE"/>
    <property type="match status" value="1"/>
</dbReference>
<comment type="pathway">
    <text evidence="2 8">Cofactor biosynthesis; thiamine diphosphate biosynthesis.</text>
</comment>
<dbReference type="CDD" id="cd04728">
    <property type="entry name" value="ThiG"/>
    <property type="match status" value="1"/>
</dbReference>
<evidence type="ECO:0000256" key="7">
    <source>
        <dbReference type="ARBA" id="ARBA00049897"/>
    </source>
</evidence>
<reference evidence="10 11" key="1">
    <citation type="submission" date="2015-09" db="EMBL/GenBank/DDBJ databases">
        <authorList>
            <consortium name="Pathogen Informatics"/>
            <person name="Wu L."/>
            <person name="Ma J."/>
        </authorList>
    </citation>
    <scope>NUCLEOTIDE SEQUENCE [LARGE SCALE GENOMIC DNA]</scope>
    <source>
        <strain evidence="10 11">2789STDY5834858</strain>
    </source>
</reference>
<comment type="function">
    <text evidence="1 8">Catalyzes the rearrangement of 1-deoxy-D-xylulose 5-phosphate (DXP) to produce the thiazole phosphate moiety of thiamine. Sulfur is provided by the thiocarboxylate moiety of the carrier protein ThiS. In vitro, sulfur can be provided by H(2)S.</text>
</comment>
<evidence type="ECO:0000256" key="3">
    <source>
        <dbReference type="ARBA" id="ARBA00011960"/>
    </source>
</evidence>
<dbReference type="EC" id="2.8.1.10" evidence="3 8"/>
<dbReference type="RefSeq" id="WP_055256959.1">
    <property type="nucleotide sequence ID" value="NZ_BCMV01000072.1"/>
</dbReference>
<comment type="caution">
    <text evidence="10">The sequence shown here is derived from an EMBL/GenBank/DDBJ whole genome shotgun (WGS) entry which is preliminary data.</text>
</comment>
<feature type="binding site" evidence="8">
    <location>
        <position position="157"/>
    </location>
    <ligand>
        <name>1-deoxy-D-xylulose 5-phosphate</name>
        <dbReference type="ChEBI" id="CHEBI:57792"/>
    </ligand>
</feature>
<keyword evidence="4 8" id="KW-0808">Transferase</keyword>
<evidence type="ECO:0000313" key="10">
    <source>
        <dbReference type="EMBL" id="CUN41204.1"/>
    </source>
</evidence>
<evidence type="ECO:0000313" key="11">
    <source>
        <dbReference type="Proteomes" id="UP000095488"/>
    </source>
</evidence>
<feature type="active site" description="Schiff-base intermediate with DXP" evidence="8">
    <location>
        <position position="96"/>
    </location>
</feature>
<dbReference type="HAMAP" id="MF_00443">
    <property type="entry name" value="ThiG"/>
    <property type="match status" value="1"/>
</dbReference>
<protein>
    <recommendedName>
        <fullName evidence="3 8">Thiazole synthase</fullName>
        <ecNumber evidence="3 8">2.8.1.10</ecNumber>
    </recommendedName>
</protein>
<name>A0ABP2AP67_SARVE</name>
<evidence type="ECO:0000256" key="6">
    <source>
        <dbReference type="ARBA" id="ARBA00023270"/>
    </source>
</evidence>
<evidence type="ECO:0000256" key="4">
    <source>
        <dbReference type="ARBA" id="ARBA00022679"/>
    </source>
</evidence>